<dbReference type="Pfam" id="PF06496">
    <property type="entry name" value="DUF1097"/>
    <property type="match status" value="1"/>
</dbReference>
<dbReference type="InterPro" id="IPR009476">
    <property type="entry name" value="DUF1097"/>
</dbReference>
<dbReference type="EMBL" id="BMJJ01000016">
    <property type="protein sequence ID" value="GGD39681.1"/>
    <property type="molecule type" value="Genomic_DNA"/>
</dbReference>
<gene>
    <name evidence="2" type="ORF">GCM10011335_47950</name>
</gene>
<reference evidence="2" key="2">
    <citation type="submission" date="2020-09" db="EMBL/GenBank/DDBJ databases">
        <authorList>
            <person name="Sun Q."/>
            <person name="Zhou Y."/>
        </authorList>
    </citation>
    <scope>NUCLEOTIDE SEQUENCE</scope>
    <source>
        <strain evidence="2">CGMCC 1.15493</strain>
    </source>
</reference>
<evidence type="ECO:0008006" key="4">
    <source>
        <dbReference type="Google" id="ProtNLM"/>
    </source>
</evidence>
<evidence type="ECO:0000256" key="1">
    <source>
        <dbReference type="SAM" id="Phobius"/>
    </source>
</evidence>
<evidence type="ECO:0000313" key="2">
    <source>
        <dbReference type="EMBL" id="GGD39681.1"/>
    </source>
</evidence>
<feature type="transmembrane region" description="Helical" evidence="1">
    <location>
        <begin position="114"/>
        <end position="137"/>
    </location>
</feature>
<accession>A0A916YCQ6</accession>
<feature type="transmembrane region" description="Helical" evidence="1">
    <location>
        <begin position="85"/>
        <end position="107"/>
    </location>
</feature>
<reference evidence="2" key="1">
    <citation type="journal article" date="2014" name="Int. J. Syst. Evol. Microbiol.">
        <title>Complete genome sequence of Corynebacterium casei LMG S-19264T (=DSM 44701T), isolated from a smear-ripened cheese.</title>
        <authorList>
            <consortium name="US DOE Joint Genome Institute (JGI-PGF)"/>
            <person name="Walter F."/>
            <person name="Albersmeier A."/>
            <person name="Kalinowski J."/>
            <person name="Ruckert C."/>
        </authorList>
    </citation>
    <scope>NUCLEOTIDE SEQUENCE</scope>
    <source>
        <strain evidence="2">CGMCC 1.15493</strain>
    </source>
</reference>
<keyword evidence="1" id="KW-0472">Membrane</keyword>
<sequence>MPVLTALALSIGILGGLATWAFVGPAAALSLQIWAAFVAWAAFYHSGGTSAALKTNIPAHLLGAFIGWLALVGTTSLAGGLGVPVAAGICVGIGAAAMVFFANVPLFASIPSTVYGFACVAAYALLAGKLGTLYAATLVDNPFLNIAASMIVGALLGYLSQAIGLAVAAKPRTSAAA</sequence>
<proteinExistence type="predicted"/>
<keyword evidence="1" id="KW-1133">Transmembrane helix</keyword>
<feature type="transmembrane region" description="Helical" evidence="1">
    <location>
        <begin position="143"/>
        <end position="169"/>
    </location>
</feature>
<dbReference type="Proteomes" id="UP000613160">
    <property type="component" value="Unassembled WGS sequence"/>
</dbReference>
<name>A0A916YCQ6_9HYPH</name>
<dbReference type="AlphaFoldDB" id="A0A916YCQ6"/>
<organism evidence="2 3">
    <name type="scientific">Aureimonas glaciei</name>
    <dbReference type="NCBI Taxonomy" id="1776957"/>
    <lineage>
        <taxon>Bacteria</taxon>
        <taxon>Pseudomonadati</taxon>
        <taxon>Pseudomonadota</taxon>
        <taxon>Alphaproteobacteria</taxon>
        <taxon>Hyphomicrobiales</taxon>
        <taxon>Aurantimonadaceae</taxon>
        <taxon>Aureimonas</taxon>
    </lineage>
</organism>
<evidence type="ECO:0000313" key="3">
    <source>
        <dbReference type="Proteomes" id="UP000613160"/>
    </source>
</evidence>
<dbReference type="RefSeq" id="WP_188854982.1">
    <property type="nucleotide sequence ID" value="NZ_BMJJ01000016.1"/>
</dbReference>
<feature type="transmembrane region" description="Helical" evidence="1">
    <location>
        <begin position="59"/>
        <end position="79"/>
    </location>
</feature>
<comment type="caution">
    <text evidence="2">The sequence shown here is derived from an EMBL/GenBank/DDBJ whole genome shotgun (WGS) entry which is preliminary data.</text>
</comment>
<keyword evidence="1" id="KW-0812">Transmembrane</keyword>
<protein>
    <recommendedName>
        <fullName evidence="4">DUF1097 domain-containing protein</fullName>
    </recommendedName>
</protein>
<keyword evidence="3" id="KW-1185">Reference proteome</keyword>
<feature type="transmembrane region" description="Helical" evidence="1">
    <location>
        <begin position="28"/>
        <end position="47"/>
    </location>
</feature>